<sequence length="285" mass="32942">MYGVKYLPPVELGAAGPSIWASFAPRPAAVLPTLLSLTACAPHVYTLDNNVLTTEQRQFYEDNGYLLMKKLTSDEDIERFRKEFVRICNKEVNPLGSEKTVNKVHDFWEDEELFRYRTLPEVLKYVECFTGPNIIAMQMMLINKLPDPGTQSSREREMQKLLVCLGYHSPPIKFFHGPLDCDEKSPKVHLVMQKGDTVIFHPLLIHGSEINKTSGFQKSISCDFASSECYYIDIKNMTQKQLEKEVIQIWTCIYLFDFFVGFFFFLMQGVWKKRAKVVQGKRINL</sequence>
<evidence type="ECO:0000256" key="4">
    <source>
        <dbReference type="ARBA" id="ARBA00034924"/>
    </source>
</evidence>
<evidence type="ECO:0000313" key="6">
    <source>
        <dbReference type="Ensembl" id="ENSANIP00000011914.1"/>
    </source>
</evidence>
<evidence type="ECO:0000256" key="1">
    <source>
        <dbReference type="ARBA" id="ARBA00005830"/>
    </source>
</evidence>
<organism evidence="6 7">
    <name type="scientific">Accipiter nisus</name>
    <name type="common">Eurasian sparrowhawk</name>
    <dbReference type="NCBI Taxonomy" id="211598"/>
    <lineage>
        <taxon>Eukaryota</taxon>
        <taxon>Metazoa</taxon>
        <taxon>Chordata</taxon>
        <taxon>Craniata</taxon>
        <taxon>Vertebrata</taxon>
        <taxon>Euteleostomi</taxon>
        <taxon>Archelosauria</taxon>
        <taxon>Archosauria</taxon>
        <taxon>Dinosauria</taxon>
        <taxon>Saurischia</taxon>
        <taxon>Theropoda</taxon>
        <taxon>Coelurosauria</taxon>
        <taxon>Aves</taxon>
        <taxon>Neognathae</taxon>
        <taxon>Neoaves</taxon>
        <taxon>Telluraves</taxon>
        <taxon>Accipitrimorphae</taxon>
        <taxon>Accipitriformes</taxon>
        <taxon>Accipitridae</taxon>
        <taxon>Accipitrinae</taxon>
        <taxon>Accipiter</taxon>
    </lineage>
</organism>
<keyword evidence="5" id="KW-1133">Transmembrane helix</keyword>
<keyword evidence="7" id="KW-1185">Reference proteome</keyword>
<evidence type="ECO:0000256" key="5">
    <source>
        <dbReference type="SAM" id="Phobius"/>
    </source>
</evidence>
<dbReference type="EC" id="1.14.11.18" evidence="2"/>
<dbReference type="InterPro" id="IPR008775">
    <property type="entry name" value="Phytyl_CoA_dOase-like"/>
</dbReference>
<dbReference type="AlphaFoldDB" id="A0A8B9MS63"/>
<evidence type="ECO:0000256" key="3">
    <source>
        <dbReference type="ARBA" id="ARBA00034921"/>
    </source>
</evidence>
<dbReference type="Ensembl" id="ENSANIT00000012322.1">
    <property type="protein sequence ID" value="ENSANIP00000011914.1"/>
    <property type="gene ID" value="ENSANIG00000008041.1"/>
</dbReference>
<protein>
    <recommendedName>
        <fullName evidence="2">phytanoyl-CoA dioxygenase</fullName>
        <ecNumber evidence="2">1.14.11.18</ecNumber>
    </recommendedName>
    <alternativeName>
        <fullName evidence="3">Phytanic acid oxidase</fullName>
    </alternativeName>
    <alternativeName>
        <fullName evidence="4">Phytanoyl-CoA alpha-hydroxylase</fullName>
    </alternativeName>
</protein>
<dbReference type="PANTHER" id="PTHR21308">
    <property type="entry name" value="PHYTANOYL-COA ALPHA-HYDROXYLASE"/>
    <property type="match status" value="1"/>
</dbReference>
<keyword evidence="5" id="KW-0472">Membrane</keyword>
<reference evidence="6" key="2">
    <citation type="submission" date="2025-09" db="UniProtKB">
        <authorList>
            <consortium name="Ensembl"/>
        </authorList>
    </citation>
    <scope>IDENTIFICATION</scope>
</reference>
<dbReference type="SUPFAM" id="SSF51197">
    <property type="entry name" value="Clavaminate synthase-like"/>
    <property type="match status" value="1"/>
</dbReference>
<dbReference type="Gene3D" id="2.60.120.620">
    <property type="entry name" value="q2cbj1_9rhob like domain"/>
    <property type="match status" value="2"/>
</dbReference>
<dbReference type="InterPro" id="IPR047128">
    <property type="entry name" value="PhyH"/>
</dbReference>
<dbReference type="Pfam" id="PF05721">
    <property type="entry name" value="PhyH"/>
    <property type="match status" value="1"/>
</dbReference>
<evidence type="ECO:0000313" key="7">
    <source>
        <dbReference type="Proteomes" id="UP000694541"/>
    </source>
</evidence>
<proteinExistence type="inferred from homology"/>
<dbReference type="GO" id="GO:0048244">
    <property type="term" value="F:phytanoyl-CoA dioxygenase activity"/>
    <property type="evidence" value="ECO:0007669"/>
    <property type="project" value="UniProtKB-EC"/>
</dbReference>
<keyword evidence="5" id="KW-0812">Transmembrane</keyword>
<dbReference type="GO" id="GO:0001561">
    <property type="term" value="P:fatty acid alpha-oxidation"/>
    <property type="evidence" value="ECO:0007669"/>
    <property type="project" value="InterPro"/>
</dbReference>
<dbReference type="PANTHER" id="PTHR21308:SF1">
    <property type="entry name" value="PHYTANOYL-COA DIOXYGENASE, PEROXISOMAL"/>
    <property type="match status" value="1"/>
</dbReference>
<name>A0A8B9MS63_9AVES</name>
<feature type="transmembrane region" description="Helical" evidence="5">
    <location>
        <begin position="247"/>
        <end position="266"/>
    </location>
</feature>
<comment type="similarity">
    <text evidence="1">Belongs to the PhyH family.</text>
</comment>
<accession>A0A8B9MS63</accession>
<dbReference type="Proteomes" id="UP000694541">
    <property type="component" value="Unplaced"/>
</dbReference>
<evidence type="ECO:0000256" key="2">
    <source>
        <dbReference type="ARBA" id="ARBA00034809"/>
    </source>
</evidence>
<reference evidence="6" key="1">
    <citation type="submission" date="2025-08" db="UniProtKB">
        <authorList>
            <consortium name="Ensembl"/>
        </authorList>
    </citation>
    <scope>IDENTIFICATION</scope>
</reference>